<dbReference type="EMBL" id="MDCJ01000002">
    <property type="protein sequence ID" value="ODS10358.1"/>
    <property type="molecule type" value="Genomic_DNA"/>
</dbReference>
<comment type="caution">
    <text evidence="1">The sequence shown here is derived from an EMBL/GenBank/DDBJ whole genome shotgun (WGS) entry which is preliminary data.</text>
</comment>
<name>A0A1E3WKS4_9VIBR</name>
<dbReference type="AlphaFoldDB" id="A0A1E3WKS4"/>
<proteinExistence type="predicted"/>
<protein>
    <submittedName>
        <fullName evidence="1">Uncharacterized protein</fullName>
    </submittedName>
</protein>
<dbReference type="RefSeq" id="WP_069446055.1">
    <property type="nucleotide sequence ID" value="NZ_MDCJ01000002.1"/>
</dbReference>
<reference evidence="1 2" key="1">
    <citation type="submission" date="2016-08" db="EMBL/GenBank/DDBJ databases">
        <title>Genome sequencing of Vibrio scophthalmi strain FP3289, an isolated from Paralichthys olivaceus.</title>
        <authorList>
            <person name="Han H.-J."/>
        </authorList>
    </citation>
    <scope>NUCLEOTIDE SEQUENCE [LARGE SCALE GENOMIC DNA]</scope>
    <source>
        <strain evidence="1 2">FP3289</strain>
    </source>
</reference>
<sequence length="71" mass="7846">MTKIYYREDETTAVSECAGVAISFDEVAISSLETNSLCVYKNGYYIGLIDVTPEQKAELLARMPLKGAVHK</sequence>
<evidence type="ECO:0000313" key="1">
    <source>
        <dbReference type="EMBL" id="ODS10358.1"/>
    </source>
</evidence>
<gene>
    <name evidence="1" type="ORF">VSF3289_00613</name>
</gene>
<organism evidence="1 2">
    <name type="scientific">Vibrio scophthalmi</name>
    <dbReference type="NCBI Taxonomy" id="45658"/>
    <lineage>
        <taxon>Bacteria</taxon>
        <taxon>Pseudomonadati</taxon>
        <taxon>Pseudomonadota</taxon>
        <taxon>Gammaproteobacteria</taxon>
        <taxon>Vibrionales</taxon>
        <taxon>Vibrionaceae</taxon>
        <taxon>Vibrio</taxon>
    </lineage>
</organism>
<accession>A0A1E3WKS4</accession>
<evidence type="ECO:0000313" key="2">
    <source>
        <dbReference type="Proteomes" id="UP000095131"/>
    </source>
</evidence>
<dbReference type="Proteomes" id="UP000095131">
    <property type="component" value="Unassembled WGS sequence"/>
</dbReference>